<protein>
    <recommendedName>
        <fullName evidence="1">Cyclic nucleotide-binding domain-containing protein</fullName>
    </recommendedName>
</protein>
<dbReference type="Gene3D" id="2.60.120.10">
    <property type="entry name" value="Jelly Rolls"/>
    <property type="match status" value="1"/>
</dbReference>
<dbReference type="Pfam" id="PF00027">
    <property type="entry name" value="cNMP_binding"/>
    <property type="match status" value="1"/>
</dbReference>
<evidence type="ECO:0000313" key="3">
    <source>
        <dbReference type="Proteomes" id="UP001501577"/>
    </source>
</evidence>
<dbReference type="SUPFAM" id="SSF46785">
    <property type="entry name" value="Winged helix' DNA-binding domain"/>
    <property type="match status" value="1"/>
</dbReference>
<accession>A0ABP6KN20</accession>
<dbReference type="Proteomes" id="UP001501577">
    <property type="component" value="Unassembled WGS sequence"/>
</dbReference>
<dbReference type="InterPro" id="IPR000595">
    <property type="entry name" value="cNMP-bd_dom"/>
</dbReference>
<dbReference type="RefSeq" id="WP_068707690.1">
    <property type="nucleotide sequence ID" value="NZ_BAAAXQ010000014.1"/>
</dbReference>
<dbReference type="EMBL" id="BAAAXQ010000014">
    <property type="protein sequence ID" value="GAA3012227.1"/>
    <property type="molecule type" value="Genomic_DNA"/>
</dbReference>
<evidence type="ECO:0000259" key="1">
    <source>
        <dbReference type="Pfam" id="PF00027"/>
    </source>
</evidence>
<comment type="caution">
    <text evidence="2">The sequence shown here is derived from an EMBL/GenBank/DDBJ whole genome shotgun (WGS) entry which is preliminary data.</text>
</comment>
<proteinExistence type="predicted"/>
<gene>
    <name evidence="2" type="ORF">GCM10019998_05610</name>
</gene>
<evidence type="ECO:0000313" key="2">
    <source>
        <dbReference type="EMBL" id="GAA3012227.1"/>
    </source>
</evidence>
<dbReference type="SUPFAM" id="SSF51206">
    <property type="entry name" value="cAMP-binding domain-like"/>
    <property type="match status" value="1"/>
</dbReference>
<feature type="domain" description="Cyclic nucleotide-binding" evidence="1">
    <location>
        <begin position="37"/>
        <end position="123"/>
    </location>
</feature>
<name>A0ABP6KN20_9ENTE</name>
<organism evidence="2 3">
    <name type="scientific">Tetragenococcus solitarius</name>
    <dbReference type="NCBI Taxonomy" id="71453"/>
    <lineage>
        <taxon>Bacteria</taxon>
        <taxon>Bacillati</taxon>
        <taxon>Bacillota</taxon>
        <taxon>Bacilli</taxon>
        <taxon>Lactobacillales</taxon>
        <taxon>Enterococcaceae</taxon>
        <taxon>Tetragenococcus</taxon>
    </lineage>
</organism>
<dbReference type="InterPro" id="IPR036390">
    <property type="entry name" value="WH_DNA-bd_sf"/>
</dbReference>
<dbReference type="InterPro" id="IPR018490">
    <property type="entry name" value="cNMP-bd_dom_sf"/>
</dbReference>
<sequence length="234" mass="27247">MNKKEDLQKRWKNYEQETSFNSSVFADFLTLHGQKIKCKPGDILVEGGDFPSNIYFITEGIGIGKRSYEDGDEYVYFQVDQTNGNIGLLEVLARKESYISTVTCLTDVVAIKIPSHLIYEKIMRSQSLLRRCSVLLAQDLYRRSGSEGLLYRFKGVDRMRYFLIKYYEENCDSHSIVKLQKKYQDISFELGISLRTVGRSIKKLKEQGEIISNNRKIFIDKSHYQILMHQLNSH</sequence>
<keyword evidence="3" id="KW-1185">Reference proteome</keyword>
<reference evidence="3" key="1">
    <citation type="journal article" date="2019" name="Int. J. Syst. Evol. Microbiol.">
        <title>The Global Catalogue of Microorganisms (GCM) 10K type strain sequencing project: providing services to taxonomists for standard genome sequencing and annotation.</title>
        <authorList>
            <consortium name="The Broad Institute Genomics Platform"/>
            <consortium name="The Broad Institute Genome Sequencing Center for Infectious Disease"/>
            <person name="Wu L."/>
            <person name="Ma J."/>
        </authorList>
    </citation>
    <scope>NUCLEOTIDE SEQUENCE [LARGE SCALE GENOMIC DNA]</scope>
    <source>
        <strain evidence="3">JCM 8736</strain>
    </source>
</reference>
<dbReference type="InterPro" id="IPR014710">
    <property type="entry name" value="RmlC-like_jellyroll"/>
</dbReference>